<dbReference type="Proteomes" id="UP000624404">
    <property type="component" value="Unassembled WGS sequence"/>
</dbReference>
<reference evidence="1" key="1">
    <citation type="submission" date="2020-10" db="EMBL/GenBank/DDBJ databases">
        <authorList>
            <person name="Kusch S."/>
        </authorList>
    </citation>
    <scope>NUCLEOTIDE SEQUENCE</scope>
    <source>
        <strain evidence="1">SwB9</strain>
    </source>
</reference>
<dbReference type="EMBL" id="CAJHIA010000002">
    <property type="protein sequence ID" value="CAD6439712.1"/>
    <property type="molecule type" value="Genomic_DNA"/>
</dbReference>
<name>A0A8H2VLF8_9HELO</name>
<organism evidence="1 2">
    <name type="scientific">Sclerotinia trifoliorum</name>
    <dbReference type="NCBI Taxonomy" id="28548"/>
    <lineage>
        <taxon>Eukaryota</taxon>
        <taxon>Fungi</taxon>
        <taxon>Dikarya</taxon>
        <taxon>Ascomycota</taxon>
        <taxon>Pezizomycotina</taxon>
        <taxon>Leotiomycetes</taxon>
        <taxon>Helotiales</taxon>
        <taxon>Sclerotiniaceae</taxon>
        <taxon>Sclerotinia</taxon>
    </lineage>
</organism>
<dbReference type="OrthoDB" id="10408174at2759"/>
<dbReference type="AlphaFoldDB" id="A0A8H2VLF8"/>
<sequence length="97" mass="11306">MMMWLWRYDFPEFSLGGVKKMVGFAIVYRFSEGIFEECREEWNRIKKTPGNEVVASESGMSRVTDENVSLRLLTGIVRKMRLHHLMELRASSTDTVS</sequence>
<accession>A0A8H2VLF8</accession>
<keyword evidence="2" id="KW-1185">Reference proteome</keyword>
<evidence type="ECO:0000313" key="2">
    <source>
        <dbReference type="Proteomes" id="UP000624404"/>
    </source>
</evidence>
<protein>
    <submittedName>
        <fullName evidence="1">Acfc51b8-d707-40d1-9f36-f9500cde1042</fullName>
    </submittedName>
</protein>
<proteinExistence type="predicted"/>
<gene>
    <name evidence="1" type="ORF">SCLTRI_LOCUS355</name>
</gene>
<evidence type="ECO:0000313" key="1">
    <source>
        <dbReference type="EMBL" id="CAD6439712.1"/>
    </source>
</evidence>
<comment type="caution">
    <text evidence="1">The sequence shown here is derived from an EMBL/GenBank/DDBJ whole genome shotgun (WGS) entry which is preliminary data.</text>
</comment>